<accession>A0A1H5RVW9</accession>
<evidence type="ECO:0000313" key="8">
    <source>
        <dbReference type="EMBL" id="SEF42513.1"/>
    </source>
</evidence>
<dbReference type="InterPro" id="IPR036010">
    <property type="entry name" value="2Fe-2S_ferredoxin-like_sf"/>
</dbReference>
<evidence type="ECO:0000256" key="2">
    <source>
        <dbReference type="ARBA" id="ARBA00022723"/>
    </source>
</evidence>
<dbReference type="InterPro" id="IPR012675">
    <property type="entry name" value="Beta-grasp_dom_sf"/>
</dbReference>
<evidence type="ECO:0000313" key="9">
    <source>
        <dbReference type="Proteomes" id="UP000242850"/>
    </source>
</evidence>
<feature type="domain" description="2Fe-2S ferredoxin-type" evidence="7">
    <location>
        <begin position="1"/>
        <end position="77"/>
    </location>
</feature>
<keyword evidence="9" id="KW-1185">Reference proteome</keyword>
<dbReference type="AlphaFoldDB" id="A0A1H5RVW9"/>
<protein>
    <submittedName>
        <fullName evidence="8">Purine hydroxylase delta subunit apoprotein</fullName>
    </submittedName>
</protein>
<dbReference type="PROSITE" id="PS00197">
    <property type="entry name" value="2FE2S_FER_1"/>
    <property type="match status" value="1"/>
</dbReference>
<keyword evidence="1" id="KW-0001">2Fe-2S</keyword>
<dbReference type="OrthoDB" id="9796880at2"/>
<gene>
    <name evidence="8" type="ORF">SAMN05660865_00234</name>
</gene>
<dbReference type="SUPFAM" id="SSF54292">
    <property type="entry name" value="2Fe-2S ferredoxin-like"/>
    <property type="match status" value="1"/>
</dbReference>
<dbReference type="Gene3D" id="1.10.150.120">
    <property type="entry name" value="[2Fe-2S]-binding domain"/>
    <property type="match status" value="1"/>
</dbReference>
<dbReference type="Pfam" id="PF00111">
    <property type="entry name" value="Fer2"/>
    <property type="match status" value="1"/>
</dbReference>
<reference evidence="9" key="1">
    <citation type="submission" date="2016-10" db="EMBL/GenBank/DDBJ databases">
        <authorList>
            <person name="Varghese N."/>
            <person name="Submissions S."/>
        </authorList>
    </citation>
    <scope>NUCLEOTIDE SEQUENCE [LARGE SCALE GENOMIC DNA]</scope>
    <source>
        <strain evidence="9">DSM 5463</strain>
    </source>
</reference>
<keyword evidence="4" id="KW-0408">Iron</keyword>
<dbReference type="FunFam" id="1.10.150.120:FF:000003">
    <property type="entry name" value="Carbon monoxide dehydrogenase, small subunit"/>
    <property type="match status" value="1"/>
</dbReference>
<name>A0A1H5RVW9_9CLOT</name>
<dbReference type="Proteomes" id="UP000242850">
    <property type="component" value="Unassembled WGS sequence"/>
</dbReference>
<dbReference type="RefSeq" id="WP_103895253.1">
    <property type="nucleotide sequence ID" value="NZ_FNUK01000001.1"/>
</dbReference>
<keyword evidence="3" id="KW-0560">Oxidoreductase</keyword>
<dbReference type="InterPro" id="IPR051452">
    <property type="entry name" value="Diverse_Oxidoreductases"/>
</dbReference>
<dbReference type="Gene3D" id="3.10.20.30">
    <property type="match status" value="1"/>
</dbReference>
<dbReference type="GO" id="GO:0046872">
    <property type="term" value="F:metal ion binding"/>
    <property type="evidence" value="ECO:0007669"/>
    <property type="project" value="UniProtKB-KW"/>
</dbReference>
<dbReference type="InterPro" id="IPR036884">
    <property type="entry name" value="2Fe-2S-bd_dom_sf"/>
</dbReference>
<comment type="pathway">
    <text evidence="6">Alkaloid degradation; nicotine degradation.</text>
</comment>
<dbReference type="FunFam" id="3.10.20.30:FF:000020">
    <property type="entry name" value="Xanthine dehydrogenase iron-sulfur subunit"/>
    <property type="match status" value="1"/>
</dbReference>
<proteinExistence type="predicted"/>
<dbReference type="PANTHER" id="PTHR44379:SF5">
    <property type="entry name" value="OXIDOREDUCTASE WITH IRON-SULFUR SUBUNIT"/>
    <property type="match status" value="1"/>
</dbReference>
<dbReference type="InterPro" id="IPR001041">
    <property type="entry name" value="2Fe-2S_ferredoxin-type"/>
</dbReference>
<dbReference type="SUPFAM" id="SSF47741">
    <property type="entry name" value="CO dehydrogenase ISP C-domain like"/>
    <property type="match status" value="1"/>
</dbReference>
<keyword evidence="2" id="KW-0479">Metal-binding</keyword>
<evidence type="ECO:0000256" key="6">
    <source>
        <dbReference type="ARBA" id="ARBA00060707"/>
    </source>
</evidence>
<organism evidence="8 9">
    <name type="scientific">Caloramator fervidus</name>
    <dbReference type="NCBI Taxonomy" id="29344"/>
    <lineage>
        <taxon>Bacteria</taxon>
        <taxon>Bacillati</taxon>
        <taxon>Bacillota</taxon>
        <taxon>Clostridia</taxon>
        <taxon>Eubacteriales</taxon>
        <taxon>Clostridiaceae</taxon>
        <taxon>Caloramator</taxon>
    </lineage>
</organism>
<evidence type="ECO:0000256" key="1">
    <source>
        <dbReference type="ARBA" id="ARBA00022714"/>
    </source>
</evidence>
<evidence type="ECO:0000256" key="3">
    <source>
        <dbReference type="ARBA" id="ARBA00023002"/>
    </source>
</evidence>
<sequence>MKIELNVNGKDYSIEIEEHLRLIDLLRDKLNLTGTKEGCGEGECGACTVIMDGRIVNSCLVMAFQAHKSKIITIEGVEDEDIKNAFIEEGAVQCGFCTPGMILAAKSLLDKNENPSEQDIREAISGNLCRCTGYNKIVSAIKKAAEIKRGGRNV</sequence>
<dbReference type="PANTHER" id="PTHR44379">
    <property type="entry name" value="OXIDOREDUCTASE WITH IRON-SULFUR SUBUNIT"/>
    <property type="match status" value="1"/>
</dbReference>
<evidence type="ECO:0000259" key="7">
    <source>
        <dbReference type="PROSITE" id="PS51085"/>
    </source>
</evidence>
<evidence type="ECO:0000256" key="5">
    <source>
        <dbReference type="ARBA" id="ARBA00023014"/>
    </source>
</evidence>
<dbReference type="InterPro" id="IPR002888">
    <property type="entry name" value="2Fe-2S-bd"/>
</dbReference>
<dbReference type="PROSITE" id="PS51085">
    <property type="entry name" value="2FE2S_FER_2"/>
    <property type="match status" value="1"/>
</dbReference>
<dbReference type="CDD" id="cd00207">
    <property type="entry name" value="fer2"/>
    <property type="match status" value="1"/>
</dbReference>
<dbReference type="EMBL" id="FNUK01000001">
    <property type="protein sequence ID" value="SEF42513.1"/>
    <property type="molecule type" value="Genomic_DNA"/>
</dbReference>
<keyword evidence="5" id="KW-0411">Iron-sulfur</keyword>
<dbReference type="GO" id="GO:0051537">
    <property type="term" value="F:2 iron, 2 sulfur cluster binding"/>
    <property type="evidence" value="ECO:0007669"/>
    <property type="project" value="UniProtKB-KW"/>
</dbReference>
<dbReference type="GO" id="GO:0016491">
    <property type="term" value="F:oxidoreductase activity"/>
    <property type="evidence" value="ECO:0007669"/>
    <property type="project" value="UniProtKB-KW"/>
</dbReference>
<evidence type="ECO:0000256" key="4">
    <source>
        <dbReference type="ARBA" id="ARBA00023004"/>
    </source>
</evidence>
<dbReference type="Pfam" id="PF01799">
    <property type="entry name" value="Fer2_2"/>
    <property type="match status" value="1"/>
</dbReference>
<dbReference type="InterPro" id="IPR006058">
    <property type="entry name" value="2Fe2S_fd_BS"/>
</dbReference>